<accession>A0A1F5NAB4</accession>
<evidence type="ECO:0000256" key="1">
    <source>
        <dbReference type="SAM" id="MobiDB-lite"/>
    </source>
</evidence>
<dbReference type="InterPro" id="IPR026466">
    <property type="entry name" value="Fim_isopep_form_D2_dom"/>
</dbReference>
<dbReference type="AlphaFoldDB" id="A0A1F5NAB4"/>
<feature type="domain" description="DUF11" evidence="2">
    <location>
        <begin position="222"/>
        <end position="336"/>
    </location>
</feature>
<feature type="region of interest" description="Disordered" evidence="1">
    <location>
        <begin position="338"/>
        <end position="422"/>
    </location>
</feature>
<dbReference type="InterPro" id="IPR051172">
    <property type="entry name" value="Chlamydia_OmcB"/>
</dbReference>
<feature type="compositionally biased region" description="Gly residues" evidence="1">
    <location>
        <begin position="368"/>
        <end position="382"/>
    </location>
</feature>
<dbReference type="NCBIfam" id="TIGR04226">
    <property type="entry name" value="RrgB_K2N_iso_D2"/>
    <property type="match status" value="1"/>
</dbReference>
<dbReference type="Gene3D" id="2.60.40.1170">
    <property type="entry name" value="Mu homology domain, subdomain B"/>
    <property type="match status" value="1"/>
</dbReference>
<protein>
    <recommendedName>
        <fullName evidence="2">DUF11 domain-containing protein</fullName>
    </recommendedName>
</protein>
<dbReference type="PANTHER" id="PTHR34819">
    <property type="entry name" value="LARGE CYSTEINE-RICH PERIPLASMIC PROTEIN OMCB"/>
    <property type="match status" value="1"/>
</dbReference>
<dbReference type="Pfam" id="PF01345">
    <property type="entry name" value="DUF11"/>
    <property type="match status" value="1"/>
</dbReference>
<name>A0A1F5NAB4_9BACT</name>
<evidence type="ECO:0000313" key="4">
    <source>
        <dbReference type="Proteomes" id="UP000176547"/>
    </source>
</evidence>
<feature type="region of interest" description="Disordered" evidence="1">
    <location>
        <begin position="1"/>
        <end position="21"/>
    </location>
</feature>
<dbReference type="Proteomes" id="UP000176547">
    <property type="component" value="Unassembled WGS sequence"/>
</dbReference>
<dbReference type="EMBL" id="MFEG01000063">
    <property type="protein sequence ID" value="OGE74524.1"/>
    <property type="molecule type" value="Genomic_DNA"/>
</dbReference>
<sequence length="456" mass="46877">MRLKTQKSKVKTHNSVRKAVRKPSVKKATALVGVFALAVFTLGAMPQSAAATGPDEGTITVCKIIIDIDGNVVDGDEQSDVDFTITGFTPDPETSEGAPVGEIPETTFTTPISFNADLLTDVDGDDAECVTYDQLPLGGYYYSQEDISDGSWETPLYNDQYQTTLASLLDFFGYDGNLFDGNAGDDGSRNLDADGHIVLTAERPERILVILNQSALAEPEGDLELEKDVDESTPHQGDSVTYTITVTNLGPADASDVEVSDTLPAGLSFIEASADIGTYDSGTGIWTIGLLTNGQTATLTITVEVTADPGEEIVNMATVSGDPNINLDNDTDDATLSVASEEEEEQENGDNGGSGGGGSSGGSSSDTGGSGGGSSGGGGGGIADPFLNTPVPQVGGAQTTPPPASGGTAVTPPAPQVAGENLPRTGMDLTAIGLLIALVGYGTLMPRNGKTKKLKN</sequence>
<evidence type="ECO:0000259" key="2">
    <source>
        <dbReference type="Pfam" id="PF01345"/>
    </source>
</evidence>
<organism evidence="3 4">
    <name type="scientific">Candidatus Doudnabacteria bacterium RIFCSPHIGHO2_01_52_17</name>
    <dbReference type="NCBI Taxonomy" id="1817820"/>
    <lineage>
        <taxon>Bacteria</taxon>
        <taxon>Candidatus Doudnaibacteriota</taxon>
    </lineage>
</organism>
<evidence type="ECO:0000313" key="3">
    <source>
        <dbReference type="EMBL" id="OGE74524.1"/>
    </source>
</evidence>
<gene>
    <name evidence="3" type="ORF">A3K06_00060</name>
</gene>
<feature type="compositionally biased region" description="Gly residues" evidence="1">
    <location>
        <begin position="350"/>
        <end position="361"/>
    </location>
</feature>
<dbReference type="NCBIfam" id="TIGR01451">
    <property type="entry name" value="B_ant_repeat"/>
    <property type="match status" value="1"/>
</dbReference>
<dbReference type="PANTHER" id="PTHR34819:SF3">
    <property type="entry name" value="CELL SURFACE PROTEIN"/>
    <property type="match status" value="1"/>
</dbReference>
<dbReference type="InterPro" id="IPR047589">
    <property type="entry name" value="DUF11_rpt"/>
</dbReference>
<dbReference type="InterPro" id="IPR001434">
    <property type="entry name" value="OmcB-like_DUF11"/>
</dbReference>
<comment type="caution">
    <text evidence="3">The sequence shown here is derived from an EMBL/GenBank/DDBJ whole genome shotgun (WGS) entry which is preliminary data.</text>
</comment>
<proteinExistence type="predicted"/>
<reference evidence="3 4" key="1">
    <citation type="journal article" date="2016" name="Nat. Commun.">
        <title>Thousands of microbial genomes shed light on interconnected biogeochemical processes in an aquifer system.</title>
        <authorList>
            <person name="Anantharaman K."/>
            <person name="Brown C.T."/>
            <person name="Hug L.A."/>
            <person name="Sharon I."/>
            <person name="Castelle C.J."/>
            <person name="Probst A.J."/>
            <person name="Thomas B.C."/>
            <person name="Singh A."/>
            <person name="Wilkins M.J."/>
            <person name="Karaoz U."/>
            <person name="Brodie E.L."/>
            <person name="Williams K.H."/>
            <person name="Hubbard S.S."/>
            <person name="Banfield J.F."/>
        </authorList>
    </citation>
    <scope>NUCLEOTIDE SEQUENCE [LARGE SCALE GENOMIC DNA]</scope>
</reference>